<dbReference type="Pfam" id="PF13305">
    <property type="entry name" value="TetR_C_33"/>
    <property type="match status" value="1"/>
</dbReference>
<dbReference type="EMBL" id="CP013002">
    <property type="protein sequence ID" value="ALL12449.1"/>
    <property type="molecule type" value="Genomic_DNA"/>
</dbReference>
<dbReference type="RefSeq" id="WP_062144183.1">
    <property type="nucleotide sequence ID" value="NZ_CP013002.1"/>
</dbReference>
<dbReference type="PRINTS" id="PR00455">
    <property type="entry name" value="HTHTETR"/>
</dbReference>
<dbReference type="GO" id="GO:0003700">
    <property type="term" value="F:DNA-binding transcription factor activity"/>
    <property type="evidence" value="ECO:0007669"/>
    <property type="project" value="TreeGrafter"/>
</dbReference>
<dbReference type="InterPro" id="IPR050109">
    <property type="entry name" value="HTH-type_TetR-like_transc_reg"/>
</dbReference>
<keyword evidence="7" id="KW-1185">Reference proteome</keyword>
<organism evidence="6 7">
    <name type="scientific">Caulobacter henricii</name>
    <dbReference type="NCBI Taxonomy" id="69395"/>
    <lineage>
        <taxon>Bacteria</taxon>
        <taxon>Pseudomonadati</taxon>
        <taxon>Pseudomonadota</taxon>
        <taxon>Alphaproteobacteria</taxon>
        <taxon>Caulobacterales</taxon>
        <taxon>Caulobacteraceae</taxon>
        <taxon>Caulobacter</taxon>
    </lineage>
</organism>
<proteinExistence type="predicted"/>
<sequence length="201" mass="22248">MPRVLSSEDVEDFRRRLCVAAEGLFAERGPEAVTMRELATAMGVSPMTPYRYFQDKDAILAAVRAAAFTRFAEALEAGMGQAGDPIVRSRQAGMAYIEFALAQPQAYRLMFDLNQPTEADYPELQAAVARARRTMTVHVEGMIRAGLLEGDAEMIGHMFWSVLHGMLMLQITGKLAPTIDPQTLRRQMFATLLRGLGLPEP</sequence>
<evidence type="ECO:0000256" key="3">
    <source>
        <dbReference type="ARBA" id="ARBA00023163"/>
    </source>
</evidence>
<dbReference type="PANTHER" id="PTHR30055">
    <property type="entry name" value="HTH-TYPE TRANSCRIPTIONAL REGULATOR RUTR"/>
    <property type="match status" value="1"/>
</dbReference>
<dbReference type="InterPro" id="IPR001647">
    <property type="entry name" value="HTH_TetR"/>
</dbReference>
<evidence type="ECO:0000256" key="4">
    <source>
        <dbReference type="PROSITE-ProRule" id="PRU00335"/>
    </source>
</evidence>
<evidence type="ECO:0000256" key="1">
    <source>
        <dbReference type="ARBA" id="ARBA00023015"/>
    </source>
</evidence>
<protein>
    <submittedName>
        <fullName evidence="6">TetR family transcriptional regulator</fullName>
    </submittedName>
</protein>
<keyword evidence="1" id="KW-0805">Transcription regulation</keyword>
<dbReference type="InterPro" id="IPR025996">
    <property type="entry name" value="MT1864/Rv1816-like_C"/>
</dbReference>
<dbReference type="InterPro" id="IPR009057">
    <property type="entry name" value="Homeodomain-like_sf"/>
</dbReference>
<evidence type="ECO:0000259" key="5">
    <source>
        <dbReference type="PROSITE" id="PS50977"/>
    </source>
</evidence>
<keyword evidence="2 4" id="KW-0238">DNA-binding</keyword>
<name>A0A0P0NX34_9CAUL</name>
<dbReference type="AlphaFoldDB" id="A0A0P0NX34"/>
<dbReference type="SUPFAM" id="SSF48498">
    <property type="entry name" value="Tetracyclin repressor-like, C-terminal domain"/>
    <property type="match status" value="1"/>
</dbReference>
<dbReference type="OrthoDB" id="9787680at2"/>
<dbReference type="GO" id="GO:0000976">
    <property type="term" value="F:transcription cis-regulatory region binding"/>
    <property type="evidence" value="ECO:0007669"/>
    <property type="project" value="TreeGrafter"/>
</dbReference>
<evidence type="ECO:0000313" key="6">
    <source>
        <dbReference type="EMBL" id="ALL12449.1"/>
    </source>
</evidence>
<accession>A0A0P0NX34</accession>
<gene>
    <name evidence="6" type="ORF">AQ619_03260</name>
</gene>
<dbReference type="Proteomes" id="UP000056905">
    <property type="component" value="Chromosome"/>
</dbReference>
<keyword evidence="3" id="KW-0804">Transcription</keyword>
<dbReference type="PROSITE" id="PS50977">
    <property type="entry name" value="HTH_TETR_2"/>
    <property type="match status" value="1"/>
</dbReference>
<reference evidence="6 7" key="1">
    <citation type="submission" date="2015-10" db="EMBL/GenBank/DDBJ databases">
        <title>Conservation of the essential genome among Caulobacter and Brevundimonas species.</title>
        <authorList>
            <person name="Scott D."/>
            <person name="Ely B."/>
        </authorList>
    </citation>
    <scope>NUCLEOTIDE SEQUENCE [LARGE SCALE GENOMIC DNA]</scope>
    <source>
        <strain evidence="6 7">CB4</strain>
    </source>
</reference>
<feature type="DNA-binding region" description="H-T-H motif" evidence="4">
    <location>
        <begin position="34"/>
        <end position="53"/>
    </location>
</feature>
<feature type="domain" description="HTH tetR-type" evidence="5">
    <location>
        <begin position="11"/>
        <end position="71"/>
    </location>
</feature>
<evidence type="ECO:0000256" key="2">
    <source>
        <dbReference type="ARBA" id="ARBA00023125"/>
    </source>
</evidence>
<dbReference type="Gene3D" id="1.10.357.10">
    <property type="entry name" value="Tetracycline Repressor, domain 2"/>
    <property type="match status" value="1"/>
</dbReference>
<dbReference type="STRING" id="69395.AQ619_03260"/>
<evidence type="ECO:0000313" key="7">
    <source>
        <dbReference type="Proteomes" id="UP000056905"/>
    </source>
</evidence>
<dbReference type="SUPFAM" id="SSF46689">
    <property type="entry name" value="Homeodomain-like"/>
    <property type="match status" value="1"/>
</dbReference>
<dbReference type="PANTHER" id="PTHR30055:SF212">
    <property type="entry name" value="TETR-FAMILY FAMILY TRANSCRIPTIONAL REGULATOR"/>
    <property type="match status" value="1"/>
</dbReference>
<dbReference type="Pfam" id="PF00440">
    <property type="entry name" value="TetR_N"/>
    <property type="match status" value="1"/>
</dbReference>
<dbReference type="InterPro" id="IPR036271">
    <property type="entry name" value="Tet_transcr_reg_TetR-rel_C_sf"/>
</dbReference>
<dbReference type="KEGG" id="chq:AQ619_03260"/>